<name>A0ABW3MC01_9PSEU</name>
<accession>A0ABW3MC01</accession>
<reference evidence="2" key="1">
    <citation type="journal article" date="2019" name="Int. J. Syst. Evol. Microbiol.">
        <title>The Global Catalogue of Microorganisms (GCM) 10K type strain sequencing project: providing services to taxonomists for standard genome sequencing and annotation.</title>
        <authorList>
            <consortium name="The Broad Institute Genomics Platform"/>
            <consortium name="The Broad Institute Genome Sequencing Center for Infectious Disease"/>
            <person name="Wu L."/>
            <person name="Ma J."/>
        </authorList>
    </citation>
    <scope>NUCLEOTIDE SEQUENCE [LARGE SCALE GENOMIC DNA]</scope>
    <source>
        <strain evidence="2">JCM 31486</strain>
    </source>
</reference>
<evidence type="ECO:0000313" key="2">
    <source>
        <dbReference type="Proteomes" id="UP001597045"/>
    </source>
</evidence>
<proteinExistence type="predicted"/>
<organism evidence="1 2">
    <name type="scientific">Kibdelosporangium lantanae</name>
    <dbReference type="NCBI Taxonomy" id="1497396"/>
    <lineage>
        <taxon>Bacteria</taxon>
        <taxon>Bacillati</taxon>
        <taxon>Actinomycetota</taxon>
        <taxon>Actinomycetes</taxon>
        <taxon>Pseudonocardiales</taxon>
        <taxon>Pseudonocardiaceae</taxon>
        <taxon>Kibdelosporangium</taxon>
    </lineage>
</organism>
<protein>
    <submittedName>
        <fullName evidence="1">Uncharacterized protein</fullName>
    </submittedName>
</protein>
<dbReference type="Proteomes" id="UP001597045">
    <property type="component" value="Unassembled WGS sequence"/>
</dbReference>
<gene>
    <name evidence="1" type="ORF">ACFQ1S_19475</name>
</gene>
<feature type="non-terminal residue" evidence="1">
    <location>
        <position position="1"/>
    </location>
</feature>
<dbReference type="EMBL" id="JBHTIS010001138">
    <property type="protein sequence ID" value="MFD1047563.1"/>
    <property type="molecule type" value="Genomic_DNA"/>
</dbReference>
<sequence>ALSVREAELDAHQPLAAVADGLREPGRDVVFSKYPAGKALVVAEEDRVTFPVSVTGAPIENTHVVRQAQIIFACPDQEHLAILSLSTESVADWETYLDILNTMADSVSFREPHARNSIADRLAGF</sequence>
<keyword evidence="2" id="KW-1185">Reference proteome</keyword>
<evidence type="ECO:0000313" key="1">
    <source>
        <dbReference type="EMBL" id="MFD1047563.1"/>
    </source>
</evidence>
<comment type="caution">
    <text evidence="1">The sequence shown here is derived from an EMBL/GenBank/DDBJ whole genome shotgun (WGS) entry which is preliminary data.</text>
</comment>